<comment type="caution">
    <text evidence="1">The sequence shown here is derived from an EMBL/GenBank/DDBJ whole genome shotgun (WGS) entry which is preliminary data.</text>
</comment>
<protein>
    <submittedName>
        <fullName evidence="1">Uncharacterized protein</fullName>
    </submittedName>
</protein>
<dbReference type="EMBL" id="SEZN01000037">
    <property type="protein sequence ID" value="RYU62170.1"/>
    <property type="molecule type" value="Genomic_DNA"/>
</dbReference>
<name>A0ABY0I6V4_9GAMM</name>
<keyword evidence="2" id="KW-1185">Reference proteome</keyword>
<dbReference type="Proteomes" id="UP000294166">
    <property type="component" value="Unassembled WGS sequence"/>
</dbReference>
<evidence type="ECO:0000313" key="2">
    <source>
        <dbReference type="Proteomes" id="UP000294166"/>
    </source>
</evidence>
<reference evidence="1 2" key="1">
    <citation type="submission" date="2019-02" db="EMBL/GenBank/DDBJ databases">
        <title>Genome sequences of Aliivibrio finisterrensis strains from farmed Atlantic salmon.</title>
        <authorList>
            <person name="Bowman J.P."/>
        </authorList>
    </citation>
    <scope>NUCLEOTIDE SEQUENCE [LARGE SCALE GENOMIC DNA]</scope>
    <source>
        <strain evidence="1 2">A21</strain>
    </source>
</reference>
<sequence>MKVWTVPDAAKAFPIGVKVKYFLDISNKDDFHEGVISSEPRIVRGEVAVLLDGYVGSFSINHLELSE</sequence>
<accession>A0ABY0I6V4</accession>
<dbReference type="RefSeq" id="WP_130066638.1">
    <property type="nucleotide sequence ID" value="NZ_SEZN01000037.1"/>
</dbReference>
<proteinExistence type="predicted"/>
<evidence type="ECO:0000313" key="1">
    <source>
        <dbReference type="EMBL" id="RYU62170.1"/>
    </source>
</evidence>
<gene>
    <name evidence="1" type="ORF">ERW53_16790</name>
</gene>
<organism evidence="1 2">
    <name type="scientific">Aliivibrio finisterrensis</name>
    <dbReference type="NCBI Taxonomy" id="511998"/>
    <lineage>
        <taxon>Bacteria</taxon>
        <taxon>Pseudomonadati</taxon>
        <taxon>Pseudomonadota</taxon>
        <taxon>Gammaproteobacteria</taxon>
        <taxon>Vibrionales</taxon>
        <taxon>Vibrionaceae</taxon>
        <taxon>Aliivibrio</taxon>
    </lineage>
</organism>